<protein>
    <submittedName>
        <fullName evidence="1">Phosphotransferase enzyme family protein</fullName>
    </submittedName>
</protein>
<dbReference type="RefSeq" id="XP_033605076.1">
    <property type="nucleotide sequence ID" value="XM_033749985.1"/>
</dbReference>
<organism evidence="1 2">
    <name type="scientific">Pseudovirgaria hyperparasitica</name>
    <dbReference type="NCBI Taxonomy" id="470096"/>
    <lineage>
        <taxon>Eukaryota</taxon>
        <taxon>Fungi</taxon>
        <taxon>Dikarya</taxon>
        <taxon>Ascomycota</taxon>
        <taxon>Pezizomycotina</taxon>
        <taxon>Dothideomycetes</taxon>
        <taxon>Dothideomycetes incertae sedis</taxon>
        <taxon>Acrospermales</taxon>
        <taxon>Acrospermaceae</taxon>
        <taxon>Pseudovirgaria</taxon>
    </lineage>
</organism>
<dbReference type="InterPro" id="IPR011009">
    <property type="entry name" value="Kinase-like_dom_sf"/>
</dbReference>
<keyword evidence="2" id="KW-1185">Reference proteome</keyword>
<dbReference type="GO" id="GO:0016740">
    <property type="term" value="F:transferase activity"/>
    <property type="evidence" value="ECO:0007669"/>
    <property type="project" value="UniProtKB-KW"/>
</dbReference>
<dbReference type="InterPro" id="IPR051678">
    <property type="entry name" value="AGP_Transferase"/>
</dbReference>
<dbReference type="Proteomes" id="UP000799437">
    <property type="component" value="Unassembled WGS sequence"/>
</dbReference>
<dbReference type="EMBL" id="ML996565">
    <property type="protein sequence ID" value="KAF2762625.1"/>
    <property type="molecule type" value="Genomic_DNA"/>
</dbReference>
<dbReference type="OrthoDB" id="5412996at2759"/>
<dbReference type="GeneID" id="54491039"/>
<dbReference type="PANTHER" id="PTHR21310:SF37">
    <property type="entry name" value="AMINOGLYCOSIDE PHOSPHOTRANSFERASE DOMAIN-CONTAINING PROTEIN"/>
    <property type="match status" value="1"/>
</dbReference>
<accession>A0A6A6WKC4</accession>
<evidence type="ECO:0000313" key="1">
    <source>
        <dbReference type="EMBL" id="KAF2762625.1"/>
    </source>
</evidence>
<dbReference type="SUPFAM" id="SSF56112">
    <property type="entry name" value="Protein kinase-like (PK-like)"/>
    <property type="match status" value="1"/>
</dbReference>
<dbReference type="PANTHER" id="PTHR21310">
    <property type="entry name" value="AMINOGLYCOSIDE PHOSPHOTRANSFERASE-RELATED-RELATED"/>
    <property type="match status" value="1"/>
</dbReference>
<sequence length="548" mass="62656">MDFDERYDILHEVQKDRWVSEVAAMRERGELARWVSTYHKYRLPCATDGTVKFINGGYNLSQKLNFTNGDIWLVRFAQKGVVCDYLADEKVAMEVEALMRIRQETDVPVPKVHGWGTAADNPLGLGPFIIMDFIEGVSLESLWKERPEKRLIRSDIAEADIEYIYRQFARIQLMLFQLNFERIGSLPTPLTNFVAPIRPLTFKIHDILQMGGVNTFGKRSEGFESTNDFFDHVCMQDWEQLSQQANSVCGLWDAKNKLASFNALRTIVRDFVHPDTAKGPFKLVSEDFGLSNILVRTEDDLTIVGVVDLEWSYAGPAQLAASPWWLLNSRLNLYDLEFEAEAGASAVILDRYLKHLEIYKRVLGEEEERMSDIHDKEMSSLIEWSESSGALWFHMLLHSGFNYVSSIPFAQVRKHIGDRRWDKLKSTFPFDSLEVLATSKAQQTEEYERSLEQVEDLKTKVDANEMDMDEFIATASTLLVTRVACPVADRMCQKPVKFMTISSNTLVISEPLLHTVQGKSSAVCSIALERRDSWKLQCLQPCCRDKTG</sequence>
<dbReference type="AlphaFoldDB" id="A0A6A6WKC4"/>
<evidence type="ECO:0000313" key="2">
    <source>
        <dbReference type="Proteomes" id="UP000799437"/>
    </source>
</evidence>
<keyword evidence="1" id="KW-0808">Transferase</keyword>
<reference evidence="1" key="1">
    <citation type="journal article" date="2020" name="Stud. Mycol.">
        <title>101 Dothideomycetes genomes: a test case for predicting lifestyles and emergence of pathogens.</title>
        <authorList>
            <person name="Haridas S."/>
            <person name="Albert R."/>
            <person name="Binder M."/>
            <person name="Bloem J."/>
            <person name="Labutti K."/>
            <person name="Salamov A."/>
            <person name="Andreopoulos B."/>
            <person name="Baker S."/>
            <person name="Barry K."/>
            <person name="Bills G."/>
            <person name="Bluhm B."/>
            <person name="Cannon C."/>
            <person name="Castanera R."/>
            <person name="Culley D."/>
            <person name="Daum C."/>
            <person name="Ezra D."/>
            <person name="Gonzalez J."/>
            <person name="Henrissat B."/>
            <person name="Kuo A."/>
            <person name="Liang C."/>
            <person name="Lipzen A."/>
            <person name="Lutzoni F."/>
            <person name="Magnuson J."/>
            <person name="Mondo S."/>
            <person name="Nolan M."/>
            <person name="Ohm R."/>
            <person name="Pangilinan J."/>
            <person name="Park H.-J."/>
            <person name="Ramirez L."/>
            <person name="Alfaro M."/>
            <person name="Sun H."/>
            <person name="Tritt A."/>
            <person name="Yoshinaga Y."/>
            <person name="Zwiers L.-H."/>
            <person name="Turgeon B."/>
            <person name="Goodwin S."/>
            <person name="Spatafora J."/>
            <person name="Crous P."/>
            <person name="Grigoriev I."/>
        </authorList>
    </citation>
    <scope>NUCLEOTIDE SEQUENCE</scope>
    <source>
        <strain evidence="1">CBS 121739</strain>
    </source>
</reference>
<gene>
    <name evidence="1" type="ORF">EJ05DRAFT_8072</name>
</gene>
<name>A0A6A6WKC4_9PEZI</name>
<proteinExistence type="predicted"/>